<reference evidence="2" key="3">
    <citation type="submission" date="2023-05" db="EMBL/GenBank/DDBJ databases">
        <authorList>
            <person name="Smith C.H."/>
        </authorList>
    </citation>
    <scope>NUCLEOTIDE SEQUENCE</scope>
    <source>
        <strain evidence="2">CHS0354</strain>
        <tissue evidence="2">Mantle</tissue>
    </source>
</reference>
<feature type="compositionally biased region" description="Polar residues" evidence="1">
    <location>
        <begin position="359"/>
        <end position="375"/>
    </location>
</feature>
<name>A0AAE0WBH4_9BIVA</name>
<feature type="region of interest" description="Disordered" evidence="1">
    <location>
        <begin position="82"/>
        <end position="133"/>
    </location>
</feature>
<evidence type="ECO:0000313" key="2">
    <source>
        <dbReference type="EMBL" id="KAK3608506.1"/>
    </source>
</evidence>
<reference evidence="2" key="2">
    <citation type="journal article" date="2021" name="Genome Biol. Evol.">
        <title>Developing a high-quality reference genome for a parasitic bivalve with doubly uniparental inheritance (Bivalvia: Unionida).</title>
        <authorList>
            <person name="Smith C.H."/>
        </authorList>
    </citation>
    <scope>NUCLEOTIDE SEQUENCE</scope>
    <source>
        <strain evidence="2">CHS0354</strain>
        <tissue evidence="2">Mantle</tissue>
    </source>
</reference>
<dbReference type="Proteomes" id="UP001195483">
    <property type="component" value="Unassembled WGS sequence"/>
</dbReference>
<feature type="region of interest" description="Disordered" evidence="1">
    <location>
        <begin position="167"/>
        <end position="193"/>
    </location>
</feature>
<organism evidence="2 3">
    <name type="scientific">Potamilus streckersoni</name>
    <dbReference type="NCBI Taxonomy" id="2493646"/>
    <lineage>
        <taxon>Eukaryota</taxon>
        <taxon>Metazoa</taxon>
        <taxon>Spiralia</taxon>
        <taxon>Lophotrochozoa</taxon>
        <taxon>Mollusca</taxon>
        <taxon>Bivalvia</taxon>
        <taxon>Autobranchia</taxon>
        <taxon>Heteroconchia</taxon>
        <taxon>Palaeoheterodonta</taxon>
        <taxon>Unionida</taxon>
        <taxon>Unionoidea</taxon>
        <taxon>Unionidae</taxon>
        <taxon>Ambleminae</taxon>
        <taxon>Lampsilini</taxon>
        <taxon>Potamilus</taxon>
    </lineage>
</organism>
<feature type="compositionally biased region" description="Basic and acidic residues" evidence="1">
    <location>
        <begin position="111"/>
        <end position="133"/>
    </location>
</feature>
<dbReference type="EMBL" id="JAEAOA010000646">
    <property type="protein sequence ID" value="KAK3608506.1"/>
    <property type="molecule type" value="Genomic_DNA"/>
</dbReference>
<keyword evidence="3" id="KW-1185">Reference proteome</keyword>
<reference evidence="2" key="1">
    <citation type="journal article" date="2021" name="Genome Biol. Evol.">
        <title>A High-Quality Reference Genome for a Parasitic Bivalve with Doubly Uniparental Inheritance (Bivalvia: Unionida).</title>
        <authorList>
            <person name="Smith C.H."/>
        </authorList>
    </citation>
    <scope>NUCLEOTIDE SEQUENCE</scope>
    <source>
        <strain evidence="2">CHS0354</strain>
    </source>
</reference>
<protein>
    <submittedName>
        <fullName evidence="2">Uncharacterized protein</fullName>
    </submittedName>
</protein>
<sequence length="452" mass="50903">MYAHLLRNSKKHGPYIMRISHFLIHFSMFNNVKNMQYYNASNVKEKQSLNMPLSKKHLKMSGIVQKKQNFLQTGSQEIKAGQATNMESGEGKKKRHSLGLLNKIRQRKNSSKSEQDGSKTGKEKDHEKLLKKGSMETIKKVPLEAVESDDVHLEITQSKSVEGDDNYIRDIVPNKPIGDGETNSSTGFKTDGPDKAACCSLGDEKNADKDIEIRKNMFSELELCEPKKYEENGMVKGSETSSSSASSIMQQQMKGLHGNVPGERRLSILGGALRRRSLFEEAVENNQNNDYAINDAIETELINMKKRGSLSLALFKDNQMTVKPYDVHLKSKANSIKKNNSRQSFTHDSLVKMTKPDGNKSNNAKQGKSSKTNKQVKLLGSKKMKTEAHKGCRLCGNGTCLYPLAPWQELLKCQLSAAMYNIKHHDKFRNFFDSHRSVLESNLFSQSKFTES</sequence>
<dbReference type="AlphaFoldDB" id="A0AAE0WBH4"/>
<evidence type="ECO:0000256" key="1">
    <source>
        <dbReference type="SAM" id="MobiDB-lite"/>
    </source>
</evidence>
<accession>A0AAE0WBH4</accession>
<evidence type="ECO:0000313" key="3">
    <source>
        <dbReference type="Proteomes" id="UP001195483"/>
    </source>
</evidence>
<proteinExistence type="predicted"/>
<gene>
    <name evidence="2" type="ORF">CHS0354_010356</name>
</gene>
<feature type="region of interest" description="Disordered" evidence="1">
    <location>
        <begin position="333"/>
        <end position="375"/>
    </location>
</feature>
<comment type="caution">
    <text evidence="2">The sequence shown here is derived from an EMBL/GenBank/DDBJ whole genome shotgun (WGS) entry which is preliminary data.</text>
</comment>